<feature type="domain" description="Polymerase/histidinol phosphatase N-terminal" evidence="11">
    <location>
        <begin position="5"/>
        <end position="69"/>
    </location>
</feature>
<dbReference type="InterPro" id="IPR004365">
    <property type="entry name" value="NA-bd_OB_tRNA"/>
</dbReference>
<dbReference type="Pfam" id="PF07733">
    <property type="entry name" value="DNA_pol3_alpha"/>
    <property type="match status" value="1"/>
</dbReference>
<protein>
    <recommendedName>
        <fullName evidence="4">DNA polymerase III subunit alpha</fullName>
        <ecNumber evidence="3">2.7.7.7</ecNumber>
    </recommendedName>
</protein>
<evidence type="ECO:0000256" key="3">
    <source>
        <dbReference type="ARBA" id="ARBA00012417"/>
    </source>
</evidence>
<comment type="catalytic activity">
    <reaction evidence="10">
        <text>DNA(n) + a 2'-deoxyribonucleoside 5'-triphosphate = DNA(n+1) + diphosphate</text>
        <dbReference type="Rhea" id="RHEA:22508"/>
        <dbReference type="Rhea" id="RHEA-COMP:17339"/>
        <dbReference type="Rhea" id="RHEA-COMP:17340"/>
        <dbReference type="ChEBI" id="CHEBI:33019"/>
        <dbReference type="ChEBI" id="CHEBI:61560"/>
        <dbReference type="ChEBI" id="CHEBI:173112"/>
        <dbReference type="EC" id="2.7.7.7"/>
    </reaction>
</comment>
<evidence type="ECO:0000313" key="12">
    <source>
        <dbReference type="EMBL" id="HIR59935.1"/>
    </source>
</evidence>
<dbReference type="Proteomes" id="UP000824232">
    <property type="component" value="Unassembled WGS sequence"/>
</dbReference>
<evidence type="ECO:0000313" key="13">
    <source>
        <dbReference type="Proteomes" id="UP000824232"/>
    </source>
</evidence>
<dbReference type="Gene3D" id="2.40.50.140">
    <property type="entry name" value="Nucleic acid-binding proteins"/>
    <property type="match status" value="1"/>
</dbReference>
<keyword evidence="5" id="KW-0808">Transferase</keyword>
<comment type="subcellular location">
    <subcellularLocation>
        <location evidence="1">Cytoplasm</location>
    </subcellularLocation>
</comment>
<name>A0A9D1J426_9FIRM</name>
<dbReference type="GO" id="GO:0008408">
    <property type="term" value="F:3'-5' exonuclease activity"/>
    <property type="evidence" value="ECO:0007669"/>
    <property type="project" value="InterPro"/>
</dbReference>
<reference evidence="12" key="2">
    <citation type="journal article" date="2021" name="PeerJ">
        <title>Extensive microbial diversity within the chicken gut microbiome revealed by metagenomics and culture.</title>
        <authorList>
            <person name="Gilroy R."/>
            <person name="Ravi A."/>
            <person name="Getino M."/>
            <person name="Pursley I."/>
            <person name="Horton D.L."/>
            <person name="Alikhan N.F."/>
            <person name="Baker D."/>
            <person name="Gharbi K."/>
            <person name="Hall N."/>
            <person name="Watson M."/>
            <person name="Adriaenssens E.M."/>
            <person name="Foster-Nyarko E."/>
            <person name="Jarju S."/>
            <person name="Secka A."/>
            <person name="Antonio M."/>
            <person name="Oren A."/>
            <person name="Chaudhuri R.R."/>
            <person name="La Ragione R."/>
            <person name="Hildebrand F."/>
            <person name="Pallen M.J."/>
        </authorList>
    </citation>
    <scope>NUCLEOTIDE SEQUENCE</scope>
    <source>
        <strain evidence="12">CHK184-20233</strain>
    </source>
</reference>
<evidence type="ECO:0000256" key="5">
    <source>
        <dbReference type="ARBA" id="ARBA00022679"/>
    </source>
</evidence>
<evidence type="ECO:0000256" key="8">
    <source>
        <dbReference type="ARBA" id="ARBA00022932"/>
    </source>
</evidence>
<dbReference type="PANTHER" id="PTHR32294">
    <property type="entry name" value="DNA POLYMERASE III SUBUNIT ALPHA"/>
    <property type="match status" value="1"/>
</dbReference>
<sequence length="986" mass="113179">MFNMLYVKSNYSLLSSLLTIDDIIDYNIKNNRTSAVICDDNMYGTMEFIKKCNLKNIKPVVGLEVSINNYKILLYIKNYQGYLNLIKICTRVNDNSITLEDIINYKDNLFFLVPYSSLDFYLEYRDKIKDIYLGFSNKKEESEALIITKDIVYLKPCLYKSREYSNYLKYLYLIRDGKTINDNISYDILNKELEVSDVINTYDNIGLLNTLKIVDECNLEFPKPSLLLPIYECPKGVDSSIYLISLARAGLTKRLNNNVSKEYLDRLSYELNIIKILGFSNYFLVVYDFIRYAKKKGILVGPGRGSAAGSLVAYSLGITEIDPLKYNLLFERFLNPERKTMPDIDTDIPDIYRDDIINYVTEKYGKKRVSGIVTFATLAAKQVLRDTSRIFNVPLYKVDRLTSFIPVMSHRKLIDFYKENEKFREYINSDEVLSKVYKVSSIIEGFPRQIGTHAAGIVMCKKDLDEVIPLTKSDDMYLTGYSMNYLEELGLLKMDFLGIRNLTIIMNVIDMVLKNRGVEIDFNTIPLDDSEVYNLFARSDTSGIFQFESNGMRSFLRKLKPSSFDDLIAAIALFRPGPAENIDLYIARREGREEVIYQDKVLEPILKETYGIMIYQEQIMQVAHAYAGYSLGEADILRRAISKKKVDVLKNEESKFISKAKALGHDDATSKTIFASILKFAGYGFNKSHAVAYSLVAYKMAYLKVHYKLEFYANLLNNVIGAAGKMQEYIREVRSHNLKVLKPDINKSTNRFVIDNNNIIFPFSTIKGVGTSVSSLVLKARDKEFTDIYDAFSKLVRGGVTKKQLESLINADAFRNLGYNKKTLITNLDSLVNYGSLTIDLDESLVLKPEIIITNEFPSSVLLEQEIECFGFYISNHPVTAYKSKYQNIISINNLSNYFNRIVSAMVMVEKVKAIKTKKNEDMAFITASDETGSIDFIFFPRIYKNNMDIKKGDICIFTGTVEKRYDELQLVVSKVEYVRRENEEE</sequence>
<evidence type="ECO:0000256" key="2">
    <source>
        <dbReference type="ARBA" id="ARBA00009496"/>
    </source>
</evidence>
<gene>
    <name evidence="12" type="ORF">IAB38_07870</name>
</gene>
<keyword evidence="8" id="KW-0239">DNA-directed DNA polymerase</keyword>
<dbReference type="CDD" id="cd04485">
    <property type="entry name" value="DnaE_OBF"/>
    <property type="match status" value="1"/>
</dbReference>
<comment type="caution">
    <text evidence="12">The sequence shown here is derived from an EMBL/GenBank/DDBJ whole genome shotgun (WGS) entry which is preliminary data.</text>
</comment>
<evidence type="ECO:0000256" key="1">
    <source>
        <dbReference type="ARBA" id="ARBA00004496"/>
    </source>
</evidence>
<dbReference type="Pfam" id="PF01336">
    <property type="entry name" value="tRNA_anti-codon"/>
    <property type="match status" value="1"/>
</dbReference>
<dbReference type="Gene3D" id="3.20.20.140">
    <property type="entry name" value="Metal-dependent hydrolases"/>
    <property type="match status" value="1"/>
</dbReference>
<dbReference type="GO" id="GO:0003676">
    <property type="term" value="F:nucleic acid binding"/>
    <property type="evidence" value="ECO:0007669"/>
    <property type="project" value="InterPro"/>
</dbReference>
<dbReference type="EC" id="2.7.7.7" evidence="3"/>
<accession>A0A9D1J426</accession>
<dbReference type="SMART" id="SM00481">
    <property type="entry name" value="POLIIIAc"/>
    <property type="match status" value="1"/>
</dbReference>
<dbReference type="InterPro" id="IPR029460">
    <property type="entry name" value="DNAPol_HHH"/>
</dbReference>
<dbReference type="InterPro" id="IPR004013">
    <property type="entry name" value="PHP_dom"/>
</dbReference>
<proteinExistence type="inferred from homology"/>
<dbReference type="InterPro" id="IPR012340">
    <property type="entry name" value="NA-bd_OB-fold"/>
</dbReference>
<keyword evidence="7" id="KW-0235">DNA replication</keyword>
<evidence type="ECO:0000256" key="10">
    <source>
        <dbReference type="ARBA" id="ARBA00049244"/>
    </source>
</evidence>
<dbReference type="InterPro" id="IPR003141">
    <property type="entry name" value="Pol/His_phosphatase_N"/>
</dbReference>
<dbReference type="PANTHER" id="PTHR32294:SF0">
    <property type="entry name" value="DNA POLYMERASE III SUBUNIT ALPHA"/>
    <property type="match status" value="1"/>
</dbReference>
<dbReference type="AlphaFoldDB" id="A0A9D1J426"/>
<dbReference type="Gene3D" id="1.10.10.1600">
    <property type="entry name" value="Bacterial DNA polymerase III alpha subunit, thumb domain"/>
    <property type="match status" value="1"/>
</dbReference>
<keyword evidence="6" id="KW-0548">Nucleotidyltransferase</keyword>
<evidence type="ECO:0000256" key="9">
    <source>
        <dbReference type="ARBA" id="ARBA00025611"/>
    </source>
</evidence>
<evidence type="ECO:0000259" key="11">
    <source>
        <dbReference type="SMART" id="SM00481"/>
    </source>
</evidence>
<dbReference type="GO" id="GO:0003887">
    <property type="term" value="F:DNA-directed DNA polymerase activity"/>
    <property type="evidence" value="ECO:0007669"/>
    <property type="project" value="UniProtKB-KW"/>
</dbReference>
<dbReference type="Gene3D" id="1.10.150.870">
    <property type="match status" value="1"/>
</dbReference>
<dbReference type="Pfam" id="PF17657">
    <property type="entry name" value="DNA_pol3_finger"/>
    <property type="match status" value="1"/>
</dbReference>
<dbReference type="InterPro" id="IPR004805">
    <property type="entry name" value="DnaE2/DnaE/PolC"/>
</dbReference>
<evidence type="ECO:0000256" key="7">
    <source>
        <dbReference type="ARBA" id="ARBA00022705"/>
    </source>
</evidence>
<dbReference type="EMBL" id="DVHC01000074">
    <property type="protein sequence ID" value="HIR59935.1"/>
    <property type="molecule type" value="Genomic_DNA"/>
</dbReference>
<dbReference type="GO" id="GO:0005737">
    <property type="term" value="C:cytoplasm"/>
    <property type="evidence" value="ECO:0007669"/>
    <property type="project" value="UniProtKB-SubCell"/>
</dbReference>
<reference evidence="12" key="1">
    <citation type="submission" date="2020-10" db="EMBL/GenBank/DDBJ databases">
        <authorList>
            <person name="Gilroy R."/>
        </authorList>
    </citation>
    <scope>NUCLEOTIDE SEQUENCE</scope>
    <source>
        <strain evidence="12">CHK184-20233</strain>
    </source>
</reference>
<dbReference type="InterPro" id="IPR041931">
    <property type="entry name" value="DNA_pol3_alpha_thumb_dom"/>
</dbReference>
<organism evidence="12 13">
    <name type="scientific">Candidatus Onthousia excrementipullorum</name>
    <dbReference type="NCBI Taxonomy" id="2840884"/>
    <lineage>
        <taxon>Bacteria</taxon>
        <taxon>Bacillati</taxon>
        <taxon>Bacillota</taxon>
        <taxon>Bacilli</taxon>
        <taxon>Candidatus Onthousia</taxon>
    </lineage>
</organism>
<dbReference type="GO" id="GO:0006260">
    <property type="term" value="P:DNA replication"/>
    <property type="evidence" value="ECO:0007669"/>
    <property type="project" value="UniProtKB-KW"/>
</dbReference>
<comment type="similarity">
    <text evidence="2">Belongs to the DNA polymerase type-C family. DnaE subfamily.</text>
</comment>
<dbReference type="Pfam" id="PF14579">
    <property type="entry name" value="HHH_6"/>
    <property type="match status" value="1"/>
</dbReference>
<evidence type="ECO:0000256" key="6">
    <source>
        <dbReference type="ARBA" id="ARBA00022695"/>
    </source>
</evidence>
<dbReference type="Pfam" id="PF02811">
    <property type="entry name" value="PHP"/>
    <property type="match status" value="1"/>
</dbReference>
<evidence type="ECO:0000256" key="4">
    <source>
        <dbReference type="ARBA" id="ARBA00019114"/>
    </source>
</evidence>
<dbReference type="InterPro" id="IPR040982">
    <property type="entry name" value="DNA_pol3_finger"/>
</dbReference>
<dbReference type="NCBIfam" id="TIGR00594">
    <property type="entry name" value="polc"/>
    <property type="match status" value="1"/>
</dbReference>
<dbReference type="InterPro" id="IPR011708">
    <property type="entry name" value="DNA_pol3_alpha_NTPase_dom"/>
</dbReference>
<comment type="function">
    <text evidence="9">DNA polymerase III is a complex, multichain enzyme responsible for most of the replicative synthesis in bacteria. This DNA polymerase also exhibits 3' to 5' exonuclease activity. The alpha chain is the DNA polymerase.</text>
</comment>